<dbReference type="InterPro" id="IPR008999">
    <property type="entry name" value="Actin-crosslinking"/>
</dbReference>
<proteinExistence type="inferred from homology"/>
<evidence type="ECO:0000256" key="7">
    <source>
        <dbReference type="ARBA" id="ARBA00023316"/>
    </source>
</evidence>
<evidence type="ECO:0000259" key="11">
    <source>
        <dbReference type="Pfam" id="PF17652"/>
    </source>
</evidence>
<reference evidence="12" key="1">
    <citation type="journal article" date="2023" name="Access Microbiol">
        <title>De-novo genome assembly for Akanthomyces muscarius, a biocontrol agent of insect agricultural pests.</title>
        <authorList>
            <person name="Erdos Z."/>
            <person name="Studholme D.J."/>
            <person name="Raymond B."/>
            <person name="Sharma M."/>
        </authorList>
    </citation>
    <scope>NUCLEOTIDE SEQUENCE</scope>
    <source>
        <strain evidence="12">Ve6</strain>
    </source>
</reference>
<keyword evidence="4" id="KW-0378">Hydrolase</keyword>
<evidence type="ECO:0000256" key="3">
    <source>
        <dbReference type="ARBA" id="ARBA00012780"/>
    </source>
</evidence>
<keyword evidence="8" id="KW-0624">Polysaccharide degradation</keyword>
<protein>
    <recommendedName>
        <fullName evidence="3">glucan endo-1,3-beta-D-glucosidase</fullName>
        <ecNumber evidence="3">3.2.1.39</ecNumber>
    </recommendedName>
</protein>
<feature type="chain" id="PRO_5040785173" description="glucan endo-1,3-beta-D-glucosidase" evidence="9">
    <location>
        <begin position="21"/>
        <end position="870"/>
    </location>
</feature>
<dbReference type="Gene3D" id="2.70.98.30">
    <property type="entry name" value="Golgi alpha-mannosidase II, domain 4"/>
    <property type="match status" value="1"/>
</dbReference>
<dbReference type="Gene3D" id="2.80.10.50">
    <property type="match status" value="1"/>
</dbReference>
<dbReference type="RefSeq" id="XP_056054236.1">
    <property type="nucleotide sequence ID" value="XM_056197158.1"/>
</dbReference>
<evidence type="ECO:0000313" key="12">
    <source>
        <dbReference type="EMBL" id="KAJ4153578.1"/>
    </source>
</evidence>
<dbReference type="InterPro" id="IPR005200">
    <property type="entry name" value="Endo-beta-glucanase"/>
</dbReference>
<keyword evidence="7" id="KW-0961">Cell wall biogenesis/degradation</keyword>
<evidence type="ECO:0000256" key="9">
    <source>
        <dbReference type="SAM" id="SignalP"/>
    </source>
</evidence>
<dbReference type="GO" id="GO:0000272">
    <property type="term" value="P:polysaccharide catabolic process"/>
    <property type="evidence" value="ECO:0007669"/>
    <property type="project" value="UniProtKB-KW"/>
</dbReference>
<dbReference type="KEGG" id="amus:LMH87_010061"/>
<dbReference type="SUPFAM" id="SSF50405">
    <property type="entry name" value="Actin-crosslinking proteins"/>
    <property type="match status" value="1"/>
</dbReference>
<feature type="domain" description="Glycosyl hydrolase family 81 N-terminal" evidence="10">
    <location>
        <begin position="142"/>
        <end position="359"/>
    </location>
</feature>
<dbReference type="InterPro" id="IPR040451">
    <property type="entry name" value="GH81_N"/>
</dbReference>
<evidence type="ECO:0000256" key="6">
    <source>
        <dbReference type="ARBA" id="ARBA00023295"/>
    </source>
</evidence>
<dbReference type="PANTHER" id="PTHR31983:SF0">
    <property type="entry name" value="GLUCAN ENDO-1,3-BETA-D-GLUCOSIDASE 2"/>
    <property type="match status" value="1"/>
</dbReference>
<evidence type="ECO:0000256" key="1">
    <source>
        <dbReference type="ARBA" id="ARBA00000382"/>
    </source>
</evidence>
<keyword evidence="6" id="KW-0326">Glycosidase</keyword>
<comment type="similarity">
    <text evidence="2">Belongs to the glycosyl hydrolase 81 family.</text>
</comment>
<evidence type="ECO:0000256" key="4">
    <source>
        <dbReference type="ARBA" id="ARBA00022801"/>
    </source>
</evidence>
<dbReference type="Pfam" id="PF03639">
    <property type="entry name" value="Glyco_hydro_81"/>
    <property type="match status" value="1"/>
</dbReference>
<dbReference type="EMBL" id="JAJHUN010000008">
    <property type="protein sequence ID" value="KAJ4153578.1"/>
    <property type="molecule type" value="Genomic_DNA"/>
</dbReference>
<keyword evidence="13" id="KW-1185">Reference proteome</keyword>
<dbReference type="EC" id="3.2.1.39" evidence="3"/>
<feature type="signal peptide" evidence="9">
    <location>
        <begin position="1"/>
        <end position="20"/>
    </location>
</feature>
<evidence type="ECO:0000256" key="5">
    <source>
        <dbReference type="ARBA" id="ARBA00023277"/>
    </source>
</evidence>
<dbReference type="PROSITE" id="PS52008">
    <property type="entry name" value="GH81"/>
    <property type="match status" value="1"/>
</dbReference>
<comment type="caution">
    <text evidence="12">The sequence shown here is derived from an EMBL/GenBank/DDBJ whole genome shotgun (WGS) entry which is preliminary data.</text>
</comment>
<evidence type="ECO:0000259" key="10">
    <source>
        <dbReference type="Pfam" id="PF03639"/>
    </source>
</evidence>
<comment type="catalytic activity">
    <reaction evidence="1">
        <text>Hydrolysis of (1-&gt;3)-beta-D-glucosidic linkages in (1-&gt;3)-beta-D-glucans.</text>
        <dbReference type="EC" id="3.2.1.39"/>
    </reaction>
</comment>
<keyword evidence="5" id="KW-0119">Carbohydrate metabolism</keyword>
<evidence type="ECO:0000256" key="2">
    <source>
        <dbReference type="ARBA" id="ARBA00010730"/>
    </source>
</evidence>
<evidence type="ECO:0000256" key="8">
    <source>
        <dbReference type="ARBA" id="ARBA00023326"/>
    </source>
</evidence>
<dbReference type="AlphaFoldDB" id="A0A9W8QES2"/>
<dbReference type="CDD" id="cd00257">
    <property type="entry name" value="beta-trefoil_FSCN-like"/>
    <property type="match status" value="1"/>
</dbReference>
<gene>
    <name evidence="12" type="ORF">LMH87_010061</name>
</gene>
<dbReference type="GO" id="GO:0052861">
    <property type="term" value="F:endo-1,3(4)-beta-glucanase activity"/>
    <property type="evidence" value="ECO:0007669"/>
    <property type="project" value="InterPro"/>
</dbReference>
<accession>A0A9W8QES2</accession>
<dbReference type="InterPro" id="IPR040720">
    <property type="entry name" value="GH81_C"/>
</dbReference>
<dbReference type="GeneID" id="80897220"/>
<dbReference type="GO" id="GO:0042973">
    <property type="term" value="F:glucan endo-1,3-beta-D-glucosidase activity"/>
    <property type="evidence" value="ECO:0007669"/>
    <property type="project" value="UniProtKB-EC"/>
</dbReference>
<dbReference type="Pfam" id="PF17652">
    <property type="entry name" value="Glyco_hydro81C"/>
    <property type="match status" value="1"/>
</dbReference>
<evidence type="ECO:0000313" key="13">
    <source>
        <dbReference type="Proteomes" id="UP001144673"/>
    </source>
</evidence>
<keyword evidence="9" id="KW-0732">Signal</keyword>
<dbReference type="PANTHER" id="PTHR31983">
    <property type="entry name" value="ENDO-1,3(4)-BETA-GLUCANASE 1"/>
    <property type="match status" value="1"/>
</dbReference>
<name>A0A9W8QES2_AKAMU</name>
<dbReference type="Proteomes" id="UP001144673">
    <property type="component" value="Chromosome 5"/>
</dbReference>
<organism evidence="12 13">
    <name type="scientific">Akanthomyces muscarius</name>
    <name type="common">Entomopathogenic fungus</name>
    <name type="synonym">Lecanicillium muscarium</name>
    <dbReference type="NCBI Taxonomy" id="2231603"/>
    <lineage>
        <taxon>Eukaryota</taxon>
        <taxon>Fungi</taxon>
        <taxon>Dikarya</taxon>
        <taxon>Ascomycota</taxon>
        <taxon>Pezizomycotina</taxon>
        <taxon>Sordariomycetes</taxon>
        <taxon>Hypocreomycetidae</taxon>
        <taxon>Hypocreales</taxon>
        <taxon>Cordycipitaceae</taxon>
        <taxon>Akanthomyces</taxon>
    </lineage>
</organism>
<feature type="domain" description="Glycosyl hydrolase family 81 C-terminal" evidence="11">
    <location>
        <begin position="376"/>
        <end position="703"/>
    </location>
</feature>
<dbReference type="GO" id="GO:0071555">
    <property type="term" value="P:cell wall organization"/>
    <property type="evidence" value="ECO:0007669"/>
    <property type="project" value="UniProtKB-KW"/>
</dbReference>
<sequence>MNIASVNMLSLLSCVSLASAVVAGAVPGHYNPVGDLLRERGTFGPISTNSADGIAGGQVACDAAPVGSFFAGLKPPFPTNSWWAPYAAPPGNATAAGPFPYESSLDGSGVLFGISTSRQFDGTSVKQPTQVDWHASFAEHNGAFANHKATSFDTQTVTVQYFQNGASMDTYLVPGSPYMAFKYTAATPLLTSGNGGIKALNGKTLAVGDSTTATGTTFTVTDTKGTVYLIYALSSITLTAKSDSFSSGTIRASGKFDGVLRLVMLANQSHKTLLDQHYKTYPTAASLDYSFGNVDGTVIFNWDTQGDGAQLLMLTWPHHRLTMQNPSFPPTSALGYLTTKGWMYPAIGNLWRMKYALSDITWNAPRPLDNSCADGVRNGLEYEVSQLNVSNAPVPGDFYYWGNTMAAQARLALIADEMGRHDLVDKVVSYLKASFEHWFQSSSSTLPAYETGWGGIINKAGYNNAYVDFGNGYYNDHHFHYGYFLNVAAVIAKYNNAWLNQHRDYINLFARDIINPSPQDPYFPVTRCRDWFAGHSWASGIANGAGSRDQESSGEAINGYYGALLWASVALSQDYVNYAKLLLASEQLAAGVYWHLDPQAGRDDRDNPYPEPEMRKLVSMGNVMDYQSGAWLFWGSQKVEIAAIQILPLTPTNEVLYDSKWVQNVWNYTMPELVDPSIGDEWKCVIIAAYANKDPQTAAEWSSKLTTWGSGNTYTNELYFIGTRPNASGRPICGALPQNPYGTFKMQSASSSKYVGASSSSPDLVASGTDAGGASTFTSAYLPNAGTLQLVSSNQYVTADQSGNSTLAAARATASAWERFVVRQKVNAATGVYTIKAASNGKYVTLAGDGSLVNSAAAESAGEGFRFIKA</sequence>